<keyword evidence="2" id="KW-0472">Membrane</keyword>
<dbReference type="RefSeq" id="WP_142934658.1">
    <property type="nucleotide sequence ID" value="NZ_ML660171.1"/>
</dbReference>
<keyword evidence="4" id="KW-1185">Reference proteome</keyword>
<sequence>MNSSISNSNSNPDSGSDSNSGSEQDGSVALNPRKAYLKIWLVALLGMAAAMLLVRLFTFAMGVKGENFLSRVFEAVHALPVMTEEKVDHVMVFGSSMVHAGFSPRQFDREMKEKGIDIKSYNFGFGGLNPYFQDYLSRRIKENYQKNNKRVKLAILEFNPFQTTKNRFNGAKAIMDAYVGMLASEEELKEVALSDPTRGALIYNIHYIRDNISAEMITFYFGRGLFSQERPKPEAEKDSQEIIDRRRELGDELSTRFKQDYPDYKDEDWSLSWQGGGTIPEERSAETIAVFKEYYETLRTPYRMESDKLWRERSADITHLHFEEELVKAFIRIVKNFQQFSDQVEVILLPKNSKWIVNTPEALERQNRVLRRIEMETGIKIKDFQNIPSITPEMFSDTTHLARYSGDIAFTHALVENYANDLKE</sequence>
<evidence type="ECO:0000313" key="3">
    <source>
        <dbReference type="EMBL" id="TQV82920.1"/>
    </source>
</evidence>
<dbReference type="AlphaFoldDB" id="A0A545U0D0"/>
<protein>
    <submittedName>
        <fullName evidence="3">Uncharacterized protein</fullName>
    </submittedName>
</protein>
<accession>A0A545U0D0</accession>
<proteinExistence type="predicted"/>
<feature type="transmembrane region" description="Helical" evidence="2">
    <location>
        <begin position="39"/>
        <end position="63"/>
    </location>
</feature>
<gene>
    <name evidence="3" type="ORF">FLL46_24425</name>
</gene>
<organism evidence="3 4">
    <name type="scientific">Aliikangiella coralliicola</name>
    <dbReference type="NCBI Taxonomy" id="2592383"/>
    <lineage>
        <taxon>Bacteria</taxon>
        <taxon>Pseudomonadati</taxon>
        <taxon>Pseudomonadota</taxon>
        <taxon>Gammaproteobacteria</taxon>
        <taxon>Oceanospirillales</taxon>
        <taxon>Pleioneaceae</taxon>
        <taxon>Aliikangiella</taxon>
    </lineage>
</organism>
<keyword evidence="2" id="KW-1133">Transmembrane helix</keyword>
<evidence type="ECO:0000256" key="1">
    <source>
        <dbReference type="SAM" id="MobiDB-lite"/>
    </source>
</evidence>
<evidence type="ECO:0000313" key="4">
    <source>
        <dbReference type="Proteomes" id="UP000315439"/>
    </source>
</evidence>
<keyword evidence="2" id="KW-0812">Transmembrane</keyword>
<name>A0A545U0D0_9GAMM</name>
<comment type="caution">
    <text evidence="3">The sequence shown here is derived from an EMBL/GenBank/DDBJ whole genome shotgun (WGS) entry which is preliminary data.</text>
</comment>
<dbReference type="OrthoDB" id="6191929at2"/>
<dbReference type="EMBL" id="VIKS01000015">
    <property type="protein sequence ID" value="TQV82920.1"/>
    <property type="molecule type" value="Genomic_DNA"/>
</dbReference>
<dbReference type="Proteomes" id="UP000315439">
    <property type="component" value="Unassembled WGS sequence"/>
</dbReference>
<feature type="region of interest" description="Disordered" evidence="1">
    <location>
        <begin position="1"/>
        <end position="27"/>
    </location>
</feature>
<reference evidence="3 4" key="1">
    <citation type="submission" date="2019-07" db="EMBL/GenBank/DDBJ databases">
        <title>Draft genome for Aliikangiella sp. M105.</title>
        <authorList>
            <person name="Wang G."/>
        </authorList>
    </citation>
    <scope>NUCLEOTIDE SEQUENCE [LARGE SCALE GENOMIC DNA]</scope>
    <source>
        <strain evidence="3 4">M105</strain>
    </source>
</reference>
<evidence type="ECO:0000256" key="2">
    <source>
        <dbReference type="SAM" id="Phobius"/>
    </source>
</evidence>